<gene>
    <name evidence="2" type="ORF">ACFQO7_07250</name>
</gene>
<dbReference type="EMBL" id="JBHTAC010000005">
    <property type="protein sequence ID" value="MFC7242275.1"/>
    <property type="molecule type" value="Genomic_DNA"/>
</dbReference>
<feature type="region of interest" description="Disordered" evidence="1">
    <location>
        <begin position="41"/>
        <end position="76"/>
    </location>
</feature>
<evidence type="ECO:0000256" key="1">
    <source>
        <dbReference type="SAM" id="MobiDB-lite"/>
    </source>
</evidence>
<evidence type="ECO:0008006" key="4">
    <source>
        <dbReference type="Google" id="ProtNLM"/>
    </source>
</evidence>
<reference evidence="3" key="1">
    <citation type="journal article" date="2019" name="Int. J. Syst. Evol. Microbiol.">
        <title>The Global Catalogue of Microorganisms (GCM) 10K type strain sequencing project: providing services to taxonomists for standard genome sequencing and annotation.</title>
        <authorList>
            <consortium name="The Broad Institute Genomics Platform"/>
            <consortium name="The Broad Institute Genome Sequencing Center for Infectious Disease"/>
            <person name="Wu L."/>
            <person name="Ma J."/>
        </authorList>
    </citation>
    <scope>NUCLEOTIDE SEQUENCE [LARGE SCALE GENOMIC DNA]</scope>
    <source>
        <strain evidence="3">CGMCC 1.9106</strain>
    </source>
</reference>
<feature type="compositionally biased region" description="Low complexity" evidence="1">
    <location>
        <begin position="45"/>
        <end position="76"/>
    </location>
</feature>
<evidence type="ECO:0000313" key="3">
    <source>
        <dbReference type="Proteomes" id="UP001596392"/>
    </source>
</evidence>
<organism evidence="2 3">
    <name type="scientific">Catellatospora aurea</name>
    <dbReference type="NCBI Taxonomy" id="1337874"/>
    <lineage>
        <taxon>Bacteria</taxon>
        <taxon>Bacillati</taxon>
        <taxon>Actinomycetota</taxon>
        <taxon>Actinomycetes</taxon>
        <taxon>Micromonosporales</taxon>
        <taxon>Micromonosporaceae</taxon>
        <taxon>Catellatospora</taxon>
    </lineage>
</organism>
<dbReference type="Proteomes" id="UP001596392">
    <property type="component" value="Unassembled WGS sequence"/>
</dbReference>
<sequence>MAAAPPGKGTARLALLVAAVSLVVALVAVGVAGVALVRSGEDTPDTTAAPGAANSAPASAGADAPAAPATTEAQAQPSPTAVLGVLNPQAVFSPAYKDQELIPQVTSQASAYLDLNEPRVVQQGSDKDDVRLELPYNSTVPVIILLDGVEGAVVPKTMSDPQPEDCADLIRKSPVPQRAETAAQRELMMCVATSPEQARAIGQPQRIVVLKVAALSSNAKVTLQLKAWEVPS</sequence>
<accession>A0ABW2GTV1</accession>
<proteinExistence type="predicted"/>
<protein>
    <recommendedName>
        <fullName evidence="4">Ribosomally synthesized peptide with SipW-like signal peptide</fullName>
    </recommendedName>
</protein>
<dbReference type="RefSeq" id="WP_376805698.1">
    <property type="nucleotide sequence ID" value="NZ_JBHTAC010000005.1"/>
</dbReference>
<evidence type="ECO:0000313" key="2">
    <source>
        <dbReference type="EMBL" id="MFC7242275.1"/>
    </source>
</evidence>
<keyword evidence="3" id="KW-1185">Reference proteome</keyword>
<name>A0ABW2GTV1_9ACTN</name>
<comment type="caution">
    <text evidence="2">The sequence shown here is derived from an EMBL/GenBank/DDBJ whole genome shotgun (WGS) entry which is preliminary data.</text>
</comment>